<accession>A0A6G7K8M9</accession>
<dbReference type="RefSeq" id="WP_166161315.1">
    <property type="nucleotide sequence ID" value="NZ_CP049740.1"/>
</dbReference>
<keyword evidence="10" id="KW-0443">Lipid metabolism</keyword>
<keyword evidence="4" id="KW-0808">Transferase</keyword>
<sequence>MTEALLIVNPSSGEEMATEYATKVAEILKEQYDQVTVKETQKAGDAQDFAKTAARNHIDAVFVMGGDGTVNEGVSGLAEEDYRPDFGFIPLGTVNDLGRALGISMNPEEAIEELRHLKKEKMDVGKINDHYFIDVVAVGVIPGAVSNVDPEQKTRFGAFAYFMEGAKALRESESFTFHLTIDGEELVEESMMLLVSLSNSVGGFEKLVPQAKVDDGKLHLTLLKGNKLLDKLALLPKVFSGELTDDQQIVYRAFEKGHIAVQNDTDMTTNVDGDEGDALPLDLMVLPQHLTVLVPGK</sequence>
<dbReference type="KEGG" id="jar:G7057_03290"/>
<dbReference type="PANTHER" id="PTHR12358">
    <property type="entry name" value="SPHINGOSINE KINASE"/>
    <property type="match status" value="1"/>
</dbReference>
<keyword evidence="3" id="KW-0444">Lipid biosynthesis</keyword>
<keyword evidence="8" id="KW-0067">ATP-binding</keyword>
<dbReference type="InterPro" id="IPR016064">
    <property type="entry name" value="NAD/diacylglycerol_kinase_sf"/>
</dbReference>
<dbReference type="InterPro" id="IPR017438">
    <property type="entry name" value="ATP-NAD_kinase_N"/>
</dbReference>
<evidence type="ECO:0000256" key="5">
    <source>
        <dbReference type="ARBA" id="ARBA00022723"/>
    </source>
</evidence>
<keyword evidence="11" id="KW-0594">Phospholipid biosynthesis</keyword>
<evidence type="ECO:0000256" key="9">
    <source>
        <dbReference type="ARBA" id="ARBA00022842"/>
    </source>
</evidence>
<evidence type="ECO:0000256" key="12">
    <source>
        <dbReference type="ARBA" id="ARBA00023264"/>
    </source>
</evidence>
<dbReference type="GO" id="GO:0005524">
    <property type="term" value="F:ATP binding"/>
    <property type="evidence" value="ECO:0007669"/>
    <property type="project" value="UniProtKB-KW"/>
</dbReference>
<comment type="cofactor">
    <cofactor evidence="1">
        <name>Mg(2+)</name>
        <dbReference type="ChEBI" id="CHEBI:18420"/>
    </cofactor>
</comment>
<keyword evidence="5" id="KW-0479">Metal-binding</keyword>
<dbReference type="GO" id="GO:0005886">
    <property type="term" value="C:plasma membrane"/>
    <property type="evidence" value="ECO:0007669"/>
    <property type="project" value="TreeGrafter"/>
</dbReference>
<dbReference type="Gene3D" id="3.40.50.10330">
    <property type="entry name" value="Probable inorganic polyphosphate/atp-NAD kinase, domain 1"/>
    <property type="match status" value="1"/>
</dbReference>
<evidence type="ECO:0000259" key="13">
    <source>
        <dbReference type="PROSITE" id="PS50146"/>
    </source>
</evidence>
<evidence type="ECO:0000256" key="2">
    <source>
        <dbReference type="ARBA" id="ARBA00005983"/>
    </source>
</evidence>
<dbReference type="InterPro" id="IPR005218">
    <property type="entry name" value="Diacylglycerol/lipid_kinase"/>
</dbReference>
<evidence type="ECO:0000256" key="3">
    <source>
        <dbReference type="ARBA" id="ARBA00022516"/>
    </source>
</evidence>
<dbReference type="SUPFAM" id="SSF111331">
    <property type="entry name" value="NAD kinase/diacylglycerol kinase-like"/>
    <property type="match status" value="1"/>
</dbReference>
<proteinExistence type="inferred from homology"/>
<dbReference type="GO" id="GO:0008654">
    <property type="term" value="P:phospholipid biosynthetic process"/>
    <property type="evidence" value="ECO:0007669"/>
    <property type="project" value="UniProtKB-KW"/>
</dbReference>
<evidence type="ECO:0000256" key="6">
    <source>
        <dbReference type="ARBA" id="ARBA00022741"/>
    </source>
</evidence>
<evidence type="ECO:0000256" key="11">
    <source>
        <dbReference type="ARBA" id="ARBA00023209"/>
    </source>
</evidence>
<gene>
    <name evidence="14" type="ORF">G7057_03290</name>
</gene>
<dbReference type="InterPro" id="IPR050187">
    <property type="entry name" value="Lipid_Phosphate_FormReg"/>
</dbReference>
<dbReference type="AlphaFoldDB" id="A0A6G7K8M9"/>
<comment type="similarity">
    <text evidence="2">Belongs to the diacylglycerol/lipid kinase family.</text>
</comment>
<evidence type="ECO:0000256" key="1">
    <source>
        <dbReference type="ARBA" id="ARBA00001946"/>
    </source>
</evidence>
<feature type="domain" description="DAGKc" evidence="13">
    <location>
        <begin position="1"/>
        <end position="131"/>
    </location>
</feature>
<dbReference type="InterPro" id="IPR045540">
    <property type="entry name" value="YegS/DAGK_C"/>
</dbReference>
<dbReference type="Pfam" id="PF00781">
    <property type="entry name" value="DAGK_cat"/>
    <property type="match status" value="1"/>
</dbReference>
<dbReference type="GO" id="GO:0004143">
    <property type="term" value="F:ATP-dependent diacylglycerol kinase activity"/>
    <property type="evidence" value="ECO:0007669"/>
    <property type="project" value="TreeGrafter"/>
</dbReference>
<evidence type="ECO:0000313" key="15">
    <source>
        <dbReference type="Proteomes" id="UP000501451"/>
    </source>
</evidence>
<dbReference type="SMART" id="SM00046">
    <property type="entry name" value="DAGKc"/>
    <property type="match status" value="1"/>
</dbReference>
<evidence type="ECO:0000313" key="14">
    <source>
        <dbReference type="EMBL" id="QII81597.1"/>
    </source>
</evidence>
<keyword evidence="6" id="KW-0547">Nucleotide-binding</keyword>
<reference evidence="14 15" key="1">
    <citation type="journal article" date="2017" name="Int. J. Syst. Evol. Microbiol.">
        <title>Jeotgalibaca porci sp. nov. and Jeotgalibaca arthritidis sp. nov., isolated from pigs, and emended description of the genus Jeotgalibaca.</title>
        <authorList>
            <person name="Zamora L."/>
            <person name="Perez-Sancho M."/>
            <person name="Dominguez L."/>
            <person name="Fernandez-Garayzabal J.F."/>
            <person name="Vela A.I."/>
        </authorList>
    </citation>
    <scope>NUCLEOTIDE SEQUENCE [LARGE SCALE GENOMIC DNA]</scope>
    <source>
        <strain evidence="14 15">CECT 9157</strain>
    </source>
</reference>
<organism evidence="14 15">
    <name type="scientific">Jeotgalibaca arthritidis</name>
    <dbReference type="NCBI Taxonomy" id="1868794"/>
    <lineage>
        <taxon>Bacteria</taxon>
        <taxon>Bacillati</taxon>
        <taxon>Bacillota</taxon>
        <taxon>Bacilli</taxon>
        <taxon>Lactobacillales</taxon>
        <taxon>Carnobacteriaceae</taxon>
        <taxon>Jeotgalibaca</taxon>
    </lineage>
</organism>
<dbReference type="InterPro" id="IPR001206">
    <property type="entry name" value="Diacylglycerol_kinase_cat_dom"/>
</dbReference>
<dbReference type="Gene3D" id="2.60.200.40">
    <property type="match status" value="1"/>
</dbReference>
<keyword evidence="9" id="KW-0460">Magnesium</keyword>
<dbReference type="NCBIfam" id="TIGR00147">
    <property type="entry name" value="YegS/Rv2252/BmrU family lipid kinase"/>
    <property type="match status" value="1"/>
</dbReference>
<keyword evidence="15" id="KW-1185">Reference proteome</keyword>
<dbReference type="PANTHER" id="PTHR12358:SF106">
    <property type="entry name" value="LIPID KINASE YEGS"/>
    <property type="match status" value="1"/>
</dbReference>
<dbReference type="Proteomes" id="UP000501451">
    <property type="component" value="Chromosome"/>
</dbReference>
<dbReference type="PROSITE" id="PS50146">
    <property type="entry name" value="DAGK"/>
    <property type="match status" value="1"/>
</dbReference>
<keyword evidence="12" id="KW-1208">Phospholipid metabolism</keyword>
<dbReference type="Pfam" id="PF19279">
    <property type="entry name" value="YegS_C"/>
    <property type="match status" value="1"/>
</dbReference>
<evidence type="ECO:0000256" key="4">
    <source>
        <dbReference type="ARBA" id="ARBA00022679"/>
    </source>
</evidence>
<keyword evidence="7 14" id="KW-0418">Kinase</keyword>
<evidence type="ECO:0000256" key="8">
    <source>
        <dbReference type="ARBA" id="ARBA00022840"/>
    </source>
</evidence>
<protein>
    <submittedName>
        <fullName evidence="14">Diacylglycerol kinase family lipid kinase</fullName>
    </submittedName>
</protein>
<evidence type="ECO:0000256" key="10">
    <source>
        <dbReference type="ARBA" id="ARBA00023098"/>
    </source>
</evidence>
<name>A0A6G7K8M9_9LACT</name>
<dbReference type="GO" id="GO:0046872">
    <property type="term" value="F:metal ion binding"/>
    <property type="evidence" value="ECO:0007669"/>
    <property type="project" value="UniProtKB-KW"/>
</dbReference>
<dbReference type="EMBL" id="CP049740">
    <property type="protein sequence ID" value="QII81597.1"/>
    <property type="molecule type" value="Genomic_DNA"/>
</dbReference>
<evidence type="ECO:0000256" key="7">
    <source>
        <dbReference type="ARBA" id="ARBA00022777"/>
    </source>
</evidence>